<evidence type="ECO:0000256" key="10">
    <source>
        <dbReference type="ARBA" id="ARBA00022777"/>
    </source>
</evidence>
<evidence type="ECO:0000256" key="1">
    <source>
        <dbReference type="ARBA" id="ARBA00001946"/>
    </source>
</evidence>
<evidence type="ECO:0000313" key="20">
    <source>
        <dbReference type="Proteomes" id="UP000254266"/>
    </source>
</evidence>
<dbReference type="GO" id="GO:0008986">
    <property type="term" value="F:pyruvate, water dikinase activity"/>
    <property type="evidence" value="ECO:0007669"/>
    <property type="project" value="UniProtKB-EC"/>
</dbReference>
<reference evidence="19 20" key="1">
    <citation type="journal article" date="2018" name="ISME J.">
        <title>Endosymbiont genomes yield clues of tubeworm success.</title>
        <authorList>
            <person name="Li Y."/>
            <person name="Liles M.R."/>
            <person name="Halanych K.M."/>
        </authorList>
    </citation>
    <scope>NUCLEOTIDE SEQUENCE [LARGE SCALE GENOMIC DNA]</scope>
    <source>
        <strain evidence="19">A1464</strain>
    </source>
</reference>
<dbReference type="InterPro" id="IPR015813">
    <property type="entry name" value="Pyrv/PenolPyrv_kinase-like_dom"/>
</dbReference>
<dbReference type="Proteomes" id="UP000254266">
    <property type="component" value="Unassembled WGS sequence"/>
</dbReference>
<dbReference type="InterPro" id="IPR000121">
    <property type="entry name" value="PEP_util_C"/>
</dbReference>
<evidence type="ECO:0000256" key="3">
    <source>
        <dbReference type="ARBA" id="ARBA00004742"/>
    </source>
</evidence>
<dbReference type="InterPro" id="IPR040442">
    <property type="entry name" value="Pyrv_kinase-like_dom_sf"/>
</dbReference>
<evidence type="ECO:0000256" key="15">
    <source>
        <dbReference type="PIRNR" id="PIRNR000854"/>
    </source>
</evidence>
<dbReference type="Pfam" id="PF01326">
    <property type="entry name" value="PPDK_N"/>
    <property type="match status" value="1"/>
</dbReference>
<feature type="domain" description="PEP-utilising enzyme C-terminal" evidence="18">
    <location>
        <begin position="478"/>
        <end position="788"/>
    </location>
</feature>
<evidence type="ECO:0000256" key="14">
    <source>
        <dbReference type="ARBA" id="ARBA00047700"/>
    </source>
</evidence>
<dbReference type="Gene3D" id="3.50.30.10">
    <property type="entry name" value="Phosphohistidine domain"/>
    <property type="match status" value="1"/>
</dbReference>
<dbReference type="InterPro" id="IPR036637">
    <property type="entry name" value="Phosphohistidine_dom_sf"/>
</dbReference>
<evidence type="ECO:0000256" key="4">
    <source>
        <dbReference type="ARBA" id="ARBA00007837"/>
    </source>
</evidence>
<evidence type="ECO:0000259" key="16">
    <source>
        <dbReference type="Pfam" id="PF00391"/>
    </source>
</evidence>
<sequence>MRYVSFFADVGINDIDQVGGKNASLGEMYRNLSSQGIKVPNGFATTSKAYHHYMVQNGLVEKVRHALEDLDTSDVNALARIGRQIRSWILHAEMPEDLAEEIVIAYEKLGEEYGEYPDVAVRSSATAEDLPGASFAGQQETYLNISGRRNLLLTCKRVYASLFTDRAISYRVDKGFGHMDVALSIGVQKMVRADTGSSGVMFTIDTETGFRDVILINAAWGLGENVVQGSVNPDEFYVFKSTLDEHQPILRRYLGKKDVKMIYSHDTTAGLSTRNIEVSTEEQNQFCITDEDILKLARYAMCIEKHYARPMDIEWAKDGESGELFILQARPETVHADENKHYQIHFKIEQDEIPDPLVVGKSVGKRISSGKACVILDASEMDKLKPGEVLVTDITDPDWEPVMKIASAIVTNRGGRTCHAAIIARELGVPAVVGCGEATRKIKTGNEVTVSCAEGDTGFIYPGLLEFSENKLDVSSLKKPHTHIMLNLANPELAFETSRLPVDGVGLARLEFIINTSIRIHPRALLEHDSLPLDIKQKVTELIAGYKSPVDYYEKKLAEGIGMIAAAFYPRQVIVRLSDFKSNEYASLIGGSLFEPDEENPMIGFRGAYRYPSEEFRDCFELECKALKIVREQMGLDNVDIMIPFVRSVGEGKNILKLLSEFGLNRGDLGLKIYLMCEIPANALLADQFLAHFDGFSIGSNDLTQLTLGVDRDSGLLTGFDERNEAVKVMMKMAIDACKDNNKYVGICGQAPSDFPEITRWLVKQGISSISLNPDSVLDMKQQILQVEAQLIK</sequence>
<name>A0A370DI01_9GAMM</name>
<keyword evidence="11 15" id="KW-0067">ATP-binding</keyword>
<evidence type="ECO:0000256" key="13">
    <source>
        <dbReference type="ARBA" id="ARBA00033470"/>
    </source>
</evidence>
<dbReference type="EMBL" id="QFXC01000007">
    <property type="protein sequence ID" value="RDH84549.1"/>
    <property type="molecule type" value="Genomic_DNA"/>
</dbReference>
<dbReference type="GO" id="GO:0005524">
    <property type="term" value="F:ATP binding"/>
    <property type="evidence" value="ECO:0007669"/>
    <property type="project" value="UniProtKB-KW"/>
</dbReference>
<evidence type="ECO:0000256" key="8">
    <source>
        <dbReference type="ARBA" id="ARBA00022723"/>
    </source>
</evidence>
<evidence type="ECO:0000256" key="11">
    <source>
        <dbReference type="ARBA" id="ARBA00022840"/>
    </source>
</evidence>
<dbReference type="PROSITE" id="PS00370">
    <property type="entry name" value="PEP_ENZYMES_PHOS_SITE"/>
    <property type="match status" value="1"/>
</dbReference>
<dbReference type="Gene3D" id="3.30.1490.20">
    <property type="entry name" value="ATP-grasp fold, A domain"/>
    <property type="match status" value="1"/>
</dbReference>
<dbReference type="Gene3D" id="3.30.470.20">
    <property type="entry name" value="ATP-grasp fold, B domain"/>
    <property type="match status" value="1"/>
</dbReference>
<dbReference type="Gene3D" id="3.20.20.60">
    <property type="entry name" value="Phosphoenolpyruvate-binding domains"/>
    <property type="match status" value="1"/>
</dbReference>
<dbReference type="Pfam" id="PF02896">
    <property type="entry name" value="PEP-utilizers_C"/>
    <property type="match status" value="1"/>
</dbReference>
<dbReference type="AlphaFoldDB" id="A0A370DI01"/>
<evidence type="ECO:0000313" key="19">
    <source>
        <dbReference type="EMBL" id="RDH84549.1"/>
    </source>
</evidence>
<feature type="domain" description="PEP-utilising enzyme mobile" evidence="16">
    <location>
        <begin position="385"/>
        <end position="455"/>
    </location>
</feature>
<dbReference type="SUPFAM" id="SSF52009">
    <property type="entry name" value="Phosphohistidine domain"/>
    <property type="match status" value="1"/>
</dbReference>
<proteinExistence type="inferred from homology"/>
<dbReference type="GO" id="GO:0046872">
    <property type="term" value="F:metal ion binding"/>
    <property type="evidence" value="ECO:0007669"/>
    <property type="project" value="UniProtKB-KW"/>
</dbReference>
<dbReference type="InterPro" id="IPR006319">
    <property type="entry name" value="PEP_synth"/>
</dbReference>
<dbReference type="PANTHER" id="PTHR43030:SF1">
    <property type="entry name" value="PHOSPHOENOLPYRUVATE SYNTHASE"/>
    <property type="match status" value="1"/>
</dbReference>
<dbReference type="InterPro" id="IPR023151">
    <property type="entry name" value="PEP_util_CS"/>
</dbReference>
<dbReference type="InterPro" id="IPR013815">
    <property type="entry name" value="ATP_grasp_subdomain_1"/>
</dbReference>
<dbReference type="SUPFAM" id="SSF51621">
    <property type="entry name" value="Phosphoenolpyruvate/pyruvate domain"/>
    <property type="match status" value="1"/>
</dbReference>
<evidence type="ECO:0000259" key="17">
    <source>
        <dbReference type="Pfam" id="PF01326"/>
    </source>
</evidence>
<dbReference type="Pfam" id="PF00391">
    <property type="entry name" value="PEP-utilizers"/>
    <property type="match status" value="1"/>
</dbReference>
<comment type="function">
    <text evidence="2 15">Catalyzes the phosphorylation of pyruvate to phosphoenolpyruvate.</text>
</comment>
<keyword evidence="9 15" id="KW-0547">Nucleotide-binding</keyword>
<dbReference type="InterPro" id="IPR018274">
    <property type="entry name" value="PEP_util_AS"/>
</dbReference>
<dbReference type="InterPro" id="IPR002192">
    <property type="entry name" value="PPDK_AMP/ATP-bd"/>
</dbReference>
<dbReference type="FunFam" id="3.30.1490.20:FF:000010">
    <property type="entry name" value="Phosphoenolpyruvate synthase"/>
    <property type="match status" value="1"/>
</dbReference>
<dbReference type="PANTHER" id="PTHR43030">
    <property type="entry name" value="PHOSPHOENOLPYRUVATE SYNTHASE"/>
    <property type="match status" value="1"/>
</dbReference>
<keyword evidence="20" id="KW-1185">Reference proteome</keyword>
<evidence type="ECO:0000256" key="2">
    <source>
        <dbReference type="ARBA" id="ARBA00002988"/>
    </source>
</evidence>
<dbReference type="PROSITE" id="PS00742">
    <property type="entry name" value="PEP_ENZYMES_2"/>
    <property type="match status" value="1"/>
</dbReference>
<evidence type="ECO:0000256" key="6">
    <source>
        <dbReference type="ARBA" id="ARBA00021623"/>
    </source>
</evidence>
<evidence type="ECO:0000256" key="9">
    <source>
        <dbReference type="ARBA" id="ARBA00022741"/>
    </source>
</evidence>
<comment type="pathway">
    <text evidence="3 15">Carbohydrate biosynthesis; gluconeogenesis.</text>
</comment>
<evidence type="ECO:0000256" key="5">
    <source>
        <dbReference type="ARBA" id="ARBA00011996"/>
    </source>
</evidence>
<dbReference type="SUPFAM" id="SSF56059">
    <property type="entry name" value="Glutathione synthetase ATP-binding domain-like"/>
    <property type="match status" value="1"/>
</dbReference>
<protein>
    <recommendedName>
        <fullName evidence="6 15">Phosphoenolpyruvate synthase</fullName>
        <shortName evidence="15">PEP synthase</shortName>
        <ecNumber evidence="5 15">2.7.9.2</ecNumber>
    </recommendedName>
    <alternativeName>
        <fullName evidence="13 15">Pyruvate, water dikinase</fullName>
    </alternativeName>
</protein>
<keyword evidence="12 15" id="KW-0460">Magnesium</keyword>
<feature type="domain" description="Pyruvate phosphate dikinase AMP/ATP-binding" evidence="17">
    <location>
        <begin position="16"/>
        <end position="341"/>
    </location>
</feature>
<dbReference type="EC" id="2.7.9.2" evidence="5 15"/>
<dbReference type="NCBIfam" id="TIGR01418">
    <property type="entry name" value="PEP_synth"/>
    <property type="match status" value="1"/>
</dbReference>
<comment type="cofactor">
    <cofactor evidence="1 15">
        <name>Mg(2+)</name>
        <dbReference type="ChEBI" id="CHEBI:18420"/>
    </cofactor>
</comment>
<evidence type="ECO:0000256" key="12">
    <source>
        <dbReference type="ARBA" id="ARBA00022842"/>
    </source>
</evidence>
<gene>
    <name evidence="19" type="ORF">DIZ80_03520</name>
</gene>
<dbReference type="FunFam" id="3.30.470.20:FF:000017">
    <property type="entry name" value="Phosphoenolpyruvate synthase"/>
    <property type="match status" value="1"/>
</dbReference>
<keyword evidence="8 15" id="KW-0479">Metal-binding</keyword>
<organism evidence="19 20">
    <name type="scientific">endosymbiont of Galathealinum brachiosum</name>
    <dbReference type="NCBI Taxonomy" id="2200906"/>
    <lineage>
        <taxon>Bacteria</taxon>
        <taxon>Pseudomonadati</taxon>
        <taxon>Pseudomonadota</taxon>
        <taxon>Gammaproteobacteria</taxon>
        <taxon>sulfur-oxidizing symbionts</taxon>
    </lineage>
</organism>
<dbReference type="InterPro" id="IPR008279">
    <property type="entry name" value="PEP-util_enz_mobile_dom"/>
</dbReference>
<dbReference type="GO" id="GO:0006094">
    <property type="term" value="P:gluconeogenesis"/>
    <property type="evidence" value="ECO:0007669"/>
    <property type="project" value="UniProtKB-UniPathway"/>
</dbReference>
<comment type="catalytic activity">
    <reaction evidence="14 15">
        <text>pyruvate + ATP + H2O = phosphoenolpyruvate + AMP + phosphate + 2 H(+)</text>
        <dbReference type="Rhea" id="RHEA:11364"/>
        <dbReference type="ChEBI" id="CHEBI:15361"/>
        <dbReference type="ChEBI" id="CHEBI:15377"/>
        <dbReference type="ChEBI" id="CHEBI:15378"/>
        <dbReference type="ChEBI" id="CHEBI:30616"/>
        <dbReference type="ChEBI" id="CHEBI:43474"/>
        <dbReference type="ChEBI" id="CHEBI:58702"/>
        <dbReference type="ChEBI" id="CHEBI:456215"/>
        <dbReference type="EC" id="2.7.9.2"/>
    </reaction>
</comment>
<keyword evidence="7 15" id="KW-0808">Transferase</keyword>
<dbReference type="NCBIfam" id="NF005057">
    <property type="entry name" value="PRK06464.1"/>
    <property type="match status" value="1"/>
</dbReference>
<accession>A0A370DI01</accession>
<dbReference type="UniPathway" id="UPA00138"/>
<dbReference type="FunFam" id="3.50.30.10:FF:000002">
    <property type="entry name" value="Phosphoenolpyruvate synthase"/>
    <property type="match status" value="1"/>
</dbReference>
<dbReference type="PIRSF" id="PIRSF000854">
    <property type="entry name" value="PEP_synthase"/>
    <property type="match status" value="1"/>
</dbReference>
<keyword evidence="10 15" id="KW-0418">Kinase</keyword>
<evidence type="ECO:0000256" key="7">
    <source>
        <dbReference type="ARBA" id="ARBA00022679"/>
    </source>
</evidence>
<evidence type="ECO:0000259" key="18">
    <source>
        <dbReference type="Pfam" id="PF02896"/>
    </source>
</evidence>
<comment type="caution">
    <text evidence="19">The sequence shown here is derived from an EMBL/GenBank/DDBJ whole genome shotgun (WGS) entry which is preliminary data.</text>
</comment>
<comment type="similarity">
    <text evidence="4 15">Belongs to the PEP-utilizing enzyme family.</text>
</comment>